<proteinExistence type="predicted"/>
<evidence type="ECO:0000313" key="2">
    <source>
        <dbReference type="EMBL" id="OQR71124.1"/>
    </source>
</evidence>
<evidence type="ECO:0000256" key="1">
    <source>
        <dbReference type="SAM" id="MobiDB-lite"/>
    </source>
</evidence>
<organism evidence="2 3">
    <name type="scientific">Tropilaelaps mercedesae</name>
    <dbReference type="NCBI Taxonomy" id="418985"/>
    <lineage>
        <taxon>Eukaryota</taxon>
        <taxon>Metazoa</taxon>
        <taxon>Ecdysozoa</taxon>
        <taxon>Arthropoda</taxon>
        <taxon>Chelicerata</taxon>
        <taxon>Arachnida</taxon>
        <taxon>Acari</taxon>
        <taxon>Parasitiformes</taxon>
        <taxon>Mesostigmata</taxon>
        <taxon>Gamasina</taxon>
        <taxon>Dermanyssoidea</taxon>
        <taxon>Laelapidae</taxon>
        <taxon>Tropilaelaps</taxon>
    </lineage>
</organism>
<gene>
    <name evidence="2" type="ORF">BIW11_11192</name>
</gene>
<dbReference type="AlphaFoldDB" id="A0A1V9XC58"/>
<accession>A0A1V9XC58</accession>
<sequence>MDLHVLVVRGSESGDTLLIVQVPDFDVSMWIFVCHGNLYVSGAVPDSDLVLTVGGFQRHGFARREATATQMIRVATDWTCEANNLHLDHSQMGEFSTKKHDHADVFVVGLSTCVNLASRSHARSLSAPPTDGIRALRLNSIAYAKRDTPNWAFAAETGGVPYRISDLFRVAMAGRYPDAGTVHGQTVGRIVTFAESTTVANAQKKCACVRREYKWDEARSAGGDSGTDIEGTCDARRAAAPHRGVRVSSALAPNSLREQRHQAPLSANSDPEWRSRCR</sequence>
<evidence type="ECO:0000313" key="3">
    <source>
        <dbReference type="Proteomes" id="UP000192247"/>
    </source>
</evidence>
<feature type="region of interest" description="Disordered" evidence="1">
    <location>
        <begin position="239"/>
        <end position="278"/>
    </location>
</feature>
<protein>
    <submittedName>
        <fullName evidence="2">Uncharacterized protein</fullName>
    </submittedName>
</protein>
<name>A0A1V9XC58_9ACAR</name>
<dbReference type="EMBL" id="MNPL01015315">
    <property type="protein sequence ID" value="OQR71124.1"/>
    <property type="molecule type" value="Genomic_DNA"/>
</dbReference>
<comment type="caution">
    <text evidence="2">The sequence shown here is derived from an EMBL/GenBank/DDBJ whole genome shotgun (WGS) entry which is preliminary data.</text>
</comment>
<dbReference type="Proteomes" id="UP000192247">
    <property type="component" value="Unassembled WGS sequence"/>
</dbReference>
<dbReference type="InParanoid" id="A0A1V9XC58"/>
<keyword evidence="3" id="KW-1185">Reference proteome</keyword>
<reference evidence="2 3" key="1">
    <citation type="journal article" date="2017" name="Gigascience">
        <title>Draft genome of the honey bee ectoparasitic mite, Tropilaelaps mercedesae, is shaped by the parasitic life history.</title>
        <authorList>
            <person name="Dong X."/>
            <person name="Armstrong S.D."/>
            <person name="Xia D."/>
            <person name="Makepeace B.L."/>
            <person name="Darby A.C."/>
            <person name="Kadowaki T."/>
        </authorList>
    </citation>
    <scope>NUCLEOTIDE SEQUENCE [LARGE SCALE GENOMIC DNA]</scope>
    <source>
        <strain evidence="2">Wuxi-XJTLU</strain>
    </source>
</reference>